<name>A0ABR1PEE5_DIAER</name>
<feature type="region of interest" description="Disordered" evidence="1">
    <location>
        <begin position="1"/>
        <end position="67"/>
    </location>
</feature>
<comment type="caution">
    <text evidence="2">The sequence shown here is derived from an EMBL/GenBank/DDBJ whole genome shotgun (WGS) entry which is preliminary data.</text>
</comment>
<organism evidence="2 3">
    <name type="scientific">Diaporthe eres</name>
    <name type="common">Phomopsis oblonga</name>
    <dbReference type="NCBI Taxonomy" id="83184"/>
    <lineage>
        <taxon>Eukaryota</taxon>
        <taxon>Fungi</taxon>
        <taxon>Dikarya</taxon>
        <taxon>Ascomycota</taxon>
        <taxon>Pezizomycotina</taxon>
        <taxon>Sordariomycetes</taxon>
        <taxon>Sordariomycetidae</taxon>
        <taxon>Diaporthales</taxon>
        <taxon>Diaporthaceae</taxon>
        <taxon>Diaporthe</taxon>
        <taxon>Diaporthe eres species complex</taxon>
    </lineage>
</organism>
<gene>
    <name evidence="2" type="ORF">SLS63_004456</name>
</gene>
<feature type="compositionally biased region" description="Polar residues" evidence="1">
    <location>
        <begin position="46"/>
        <end position="61"/>
    </location>
</feature>
<sequence length="162" mass="18693">MASNIEYPANVKSSKDSDLSTSGPILRLRQPSTQSSSHGTSASLTNETQPAASTPKTTPEDVTSDKTEKWFRSLSRVDQLEFFVKAKIETFRKHMRVHHPQCDRQWYIDEEEDERRRKFFEKKGEEAYLARYIDSDYTGRVEFLYVDPKEVNGSGSGKCWPF</sequence>
<evidence type="ECO:0000313" key="2">
    <source>
        <dbReference type="EMBL" id="KAK7734171.1"/>
    </source>
</evidence>
<dbReference type="Proteomes" id="UP001430848">
    <property type="component" value="Unassembled WGS sequence"/>
</dbReference>
<protein>
    <submittedName>
        <fullName evidence="2">Uncharacterized protein</fullName>
    </submittedName>
</protein>
<reference evidence="2 3" key="1">
    <citation type="submission" date="2024-02" db="EMBL/GenBank/DDBJ databases">
        <title>De novo assembly and annotation of 12 fungi associated with fruit tree decline syndrome in Ontario, Canada.</title>
        <authorList>
            <person name="Sulman M."/>
            <person name="Ellouze W."/>
            <person name="Ilyukhin E."/>
        </authorList>
    </citation>
    <scope>NUCLEOTIDE SEQUENCE [LARGE SCALE GENOMIC DNA]</scope>
    <source>
        <strain evidence="2 3">M169</strain>
    </source>
</reference>
<dbReference type="EMBL" id="JAKNSF020000016">
    <property type="protein sequence ID" value="KAK7734171.1"/>
    <property type="molecule type" value="Genomic_DNA"/>
</dbReference>
<feature type="compositionally biased region" description="Low complexity" evidence="1">
    <location>
        <begin position="32"/>
        <end position="45"/>
    </location>
</feature>
<keyword evidence="3" id="KW-1185">Reference proteome</keyword>
<accession>A0ABR1PEE5</accession>
<evidence type="ECO:0000313" key="3">
    <source>
        <dbReference type="Proteomes" id="UP001430848"/>
    </source>
</evidence>
<proteinExistence type="predicted"/>
<evidence type="ECO:0000256" key="1">
    <source>
        <dbReference type="SAM" id="MobiDB-lite"/>
    </source>
</evidence>